<protein>
    <recommendedName>
        <fullName evidence="3">DUF4136 domain-containing protein</fullName>
    </recommendedName>
</protein>
<dbReference type="Proteomes" id="UP001429601">
    <property type="component" value="Unassembled WGS sequence"/>
</dbReference>
<proteinExistence type="predicted"/>
<name>A0ABX0Q4B3_9GAMM</name>
<reference evidence="1 2" key="1">
    <citation type="journal article" date="2011" name="Curr. Microbiol.">
        <title>Luteibacter jiangsuensis sp. nov.: a methamidophos-degrading bacterium isolated from a methamidophos-manufacturing factory.</title>
        <authorList>
            <person name="Wang L."/>
            <person name="Wang G.L."/>
            <person name="Li S.P."/>
            <person name="Jiang J.D."/>
        </authorList>
    </citation>
    <scope>NUCLEOTIDE SEQUENCE [LARGE SCALE GENOMIC DNA]</scope>
    <source>
        <strain evidence="1 2">CGMCC 1.10133</strain>
    </source>
</reference>
<gene>
    <name evidence="1" type="ORF">HBF26_07895</name>
</gene>
<dbReference type="EMBL" id="JAAQQR010000003">
    <property type="protein sequence ID" value="NID04805.1"/>
    <property type="molecule type" value="Genomic_DNA"/>
</dbReference>
<sequence length="203" mass="21848">MSGHRAAWLPRVALIALVTSVTGCASVASVGKRVDGGDDVVVRKLALYSFAPLHAMGYERLHRDARQLDSELAKQLAARNIETIVTDVDESVRRHALAIDVRVADGEGMRRSSVLPENALLEAQRPDESAAGVTHRLVIVPLRLNVDAGTGVAHGVLRWRVEAVDGASTVAVGLMRYTADARGYPSKRMATLLVAKLRSLGIR</sequence>
<accession>A0ABX0Q4B3</accession>
<evidence type="ECO:0008006" key="3">
    <source>
        <dbReference type="Google" id="ProtNLM"/>
    </source>
</evidence>
<dbReference type="PROSITE" id="PS51257">
    <property type="entry name" value="PROKAR_LIPOPROTEIN"/>
    <property type="match status" value="1"/>
</dbReference>
<organism evidence="1 2">
    <name type="scientific">Luteibacter jiangsuensis</name>
    <dbReference type="NCBI Taxonomy" id="637577"/>
    <lineage>
        <taxon>Bacteria</taxon>
        <taxon>Pseudomonadati</taxon>
        <taxon>Pseudomonadota</taxon>
        <taxon>Gammaproteobacteria</taxon>
        <taxon>Lysobacterales</taxon>
        <taxon>Rhodanobacteraceae</taxon>
        <taxon>Luteibacter</taxon>
    </lineage>
</organism>
<evidence type="ECO:0000313" key="2">
    <source>
        <dbReference type="Proteomes" id="UP001429601"/>
    </source>
</evidence>
<evidence type="ECO:0000313" key="1">
    <source>
        <dbReference type="EMBL" id="NID04805.1"/>
    </source>
</evidence>
<dbReference type="RefSeq" id="WP_167124805.1">
    <property type="nucleotide sequence ID" value="NZ_JAAQQR010000003.1"/>
</dbReference>
<keyword evidence="2" id="KW-1185">Reference proteome</keyword>
<comment type="caution">
    <text evidence="1">The sequence shown here is derived from an EMBL/GenBank/DDBJ whole genome shotgun (WGS) entry which is preliminary data.</text>
</comment>